<sequence length="351" mass="39213">MSDRYERNKLAKAVAASQGWAELMRLLGLKPSGGQRRVLQEKVAEQGLDTSHFKQRSPWRKYPDEAIAQAAASSTTLREVVSKLGATPATGTLSHIKRRIDAAGIDVSHFPGMNREQIDLPFTTMELARAAASAHSVRGVARELGVPDDSRSRATLGKMLRERGVDTAHFRNTRVSIPEEALRSAVPKANSYAEVIRILGLEVNDTNHRRVRRKTAQLGLDTSHFTRRPWGALRVVKPKPTAETALVVLPEGSPRTNRSRLHRALEEIGVPYHCASCGNPGEWLGQPITLQIDHINGNWLDNRAENLRYLCPNCHALTDTWCRNRRRERPARQEGQYVIPVSRQPGTMARD</sequence>
<reference evidence="2 3" key="1">
    <citation type="journal article" date="2019" name="Int. J. Syst. Evol. Microbiol.">
        <title>The Global Catalogue of Microorganisms (GCM) 10K type strain sequencing project: providing services to taxonomists for standard genome sequencing and annotation.</title>
        <authorList>
            <consortium name="The Broad Institute Genomics Platform"/>
            <consortium name="The Broad Institute Genome Sequencing Center for Infectious Disease"/>
            <person name="Wu L."/>
            <person name="Ma J."/>
        </authorList>
    </citation>
    <scope>NUCLEOTIDE SEQUENCE [LARGE SCALE GENOMIC DNA]</scope>
    <source>
        <strain evidence="2 3">JCM 4524</strain>
    </source>
</reference>
<keyword evidence="3" id="KW-1185">Reference proteome</keyword>
<evidence type="ECO:0000313" key="2">
    <source>
        <dbReference type="EMBL" id="GAA2621586.1"/>
    </source>
</evidence>
<comment type="caution">
    <text evidence="2">The sequence shown here is derived from an EMBL/GenBank/DDBJ whole genome shotgun (WGS) entry which is preliminary data.</text>
</comment>
<feature type="region of interest" description="Disordered" evidence="1">
    <location>
        <begin position="332"/>
        <end position="351"/>
    </location>
</feature>
<organism evidence="2 3">
    <name type="scientific">Streptomyces vastus</name>
    <dbReference type="NCBI Taxonomy" id="285451"/>
    <lineage>
        <taxon>Bacteria</taxon>
        <taxon>Bacillati</taxon>
        <taxon>Actinomycetota</taxon>
        <taxon>Actinomycetes</taxon>
        <taxon>Kitasatosporales</taxon>
        <taxon>Streptomycetaceae</taxon>
        <taxon>Streptomyces</taxon>
    </lineage>
</organism>
<dbReference type="RefSeq" id="WP_344387215.1">
    <property type="nucleotide sequence ID" value="NZ_BAAASJ010000005.1"/>
</dbReference>
<dbReference type="CDD" id="cd00085">
    <property type="entry name" value="HNHc"/>
    <property type="match status" value="1"/>
</dbReference>
<accession>A0ABN3QB10</accession>
<dbReference type="InterPro" id="IPR003615">
    <property type="entry name" value="HNH_nuc"/>
</dbReference>
<gene>
    <name evidence="2" type="ORF">GCM10010307_05490</name>
</gene>
<proteinExistence type="predicted"/>
<dbReference type="EMBL" id="BAAASJ010000005">
    <property type="protein sequence ID" value="GAA2621586.1"/>
    <property type="molecule type" value="Genomic_DNA"/>
</dbReference>
<evidence type="ECO:0000313" key="3">
    <source>
        <dbReference type="Proteomes" id="UP001500151"/>
    </source>
</evidence>
<evidence type="ECO:0000256" key="1">
    <source>
        <dbReference type="SAM" id="MobiDB-lite"/>
    </source>
</evidence>
<name>A0ABN3QB10_9ACTN</name>
<protein>
    <recommendedName>
        <fullName evidence="4">HNH endonuclease</fullName>
    </recommendedName>
</protein>
<dbReference type="Proteomes" id="UP001500151">
    <property type="component" value="Unassembled WGS sequence"/>
</dbReference>
<evidence type="ECO:0008006" key="4">
    <source>
        <dbReference type="Google" id="ProtNLM"/>
    </source>
</evidence>